<name>A0AAV7NEJ5_PLEWA</name>
<protein>
    <submittedName>
        <fullName evidence="2">Uncharacterized protein</fullName>
    </submittedName>
</protein>
<dbReference type="Proteomes" id="UP001066276">
    <property type="component" value="Chromosome 8"/>
</dbReference>
<feature type="compositionally biased region" description="Polar residues" evidence="1">
    <location>
        <begin position="32"/>
        <end position="42"/>
    </location>
</feature>
<sequence length="98" mass="10104">MTRKAVGTTSPSGPGNPVSILDAGPVRALGTTFPSGTGNLAVSRSGPGCGERLLPSPRKQNIDESALPARSRNLNFRPPHQPDDESTGHGGDEPHLSP</sequence>
<evidence type="ECO:0000256" key="1">
    <source>
        <dbReference type="SAM" id="MobiDB-lite"/>
    </source>
</evidence>
<dbReference type="AlphaFoldDB" id="A0AAV7NEJ5"/>
<organism evidence="2 3">
    <name type="scientific">Pleurodeles waltl</name>
    <name type="common">Iberian ribbed newt</name>
    <dbReference type="NCBI Taxonomy" id="8319"/>
    <lineage>
        <taxon>Eukaryota</taxon>
        <taxon>Metazoa</taxon>
        <taxon>Chordata</taxon>
        <taxon>Craniata</taxon>
        <taxon>Vertebrata</taxon>
        <taxon>Euteleostomi</taxon>
        <taxon>Amphibia</taxon>
        <taxon>Batrachia</taxon>
        <taxon>Caudata</taxon>
        <taxon>Salamandroidea</taxon>
        <taxon>Salamandridae</taxon>
        <taxon>Pleurodelinae</taxon>
        <taxon>Pleurodeles</taxon>
    </lineage>
</organism>
<feature type="compositionally biased region" description="Basic and acidic residues" evidence="1">
    <location>
        <begin position="80"/>
        <end position="98"/>
    </location>
</feature>
<keyword evidence="3" id="KW-1185">Reference proteome</keyword>
<reference evidence="2" key="1">
    <citation type="journal article" date="2022" name="bioRxiv">
        <title>Sequencing and chromosome-scale assembly of the giantPleurodeles waltlgenome.</title>
        <authorList>
            <person name="Brown T."/>
            <person name="Elewa A."/>
            <person name="Iarovenko S."/>
            <person name="Subramanian E."/>
            <person name="Araus A.J."/>
            <person name="Petzold A."/>
            <person name="Susuki M."/>
            <person name="Suzuki K.-i.T."/>
            <person name="Hayashi T."/>
            <person name="Toyoda A."/>
            <person name="Oliveira C."/>
            <person name="Osipova E."/>
            <person name="Leigh N.D."/>
            <person name="Simon A."/>
            <person name="Yun M.H."/>
        </authorList>
    </citation>
    <scope>NUCLEOTIDE SEQUENCE</scope>
    <source>
        <strain evidence="2">20211129_DDA</strain>
        <tissue evidence="2">Liver</tissue>
    </source>
</reference>
<accession>A0AAV7NEJ5</accession>
<feature type="region of interest" description="Disordered" evidence="1">
    <location>
        <begin position="1"/>
        <end position="98"/>
    </location>
</feature>
<evidence type="ECO:0000313" key="3">
    <source>
        <dbReference type="Proteomes" id="UP001066276"/>
    </source>
</evidence>
<proteinExistence type="predicted"/>
<comment type="caution">
    <text evidence="2">The sequence shown here is derived from an EMBL/GenBank/DDBJ whole genome shotgun (WGS) entry which is preliminary data.</text>
</comment>
<dbReference type="EMBL" id="JANPWB010000012">
    <property type="protein sequence ID" value="KAJ1114533.1"/>
    <property type="molecule type" value="Genomic_DNA"/>
</dbReference>
<evidence type="ECO:0000313" key="2">
    <source>
        <dbReference type="EMBL" id="KAJ1114533.1"/>
    </source>
</evidence>
<gene>
    <name evidence="2" type="ORF">NDU88_002768</name>
</gene>